<evidence type="ECO:0000313" key="3">
    <source>
        <dbReference type="EMBL" id="KAF2763345.1"/>
    </source>
</evidence>
<accession>A0A6A6WMB4</accession>
<dbReference type="PANTHER" id="PTHR47784:SF10">
    <property type="entry name" value="TRANSCRIPTION FACTOR, PUTATIVE (AFU_ORTHOLOGUE AFUA_6G14150)-RELATED"/>
    <property type="match status" value="1"/>
</dbReference>
<dbReference type="Pfam" id="PF00172">
    <property type="entry name" value="Zn_clus"/>
    <property type="match status" value="1"/>
</dbReference>
<sequence>MKKRAYHSKSRRGCSNCKTKHIKCDEQGPPCANCISREREASCAYNSTVDASAKTSIGRVRKSPPGQSTEHEFQRLQARHLLELELMHRWTSTTYRCVLQMEGDAHYHRIEIPRAALSEHYLLNSIYSLTALDIAVRGWDGDRWEDIPSLHHSSDPGDRKLYIQAALEYYDKAIVLFRSEIDKLSPRTYHCAYIFACHVFIINMALPQAVPAEHEPVTQEDMAQKTPNIFTRLATTFSLMQGAGRIVRMDPEWWKDTPVEPIILAGFSALKSVSQTGLKPPRKAIWQSVKAVADAEVPDWMDSTVYRGSMDQLATLLLIEDGAVVIHGWTLALPMFMGQGFLDAFLAQDRLALFVILHWAVHLVADEHWFWWLKHVGRETVGELCQILRTMDEPVGAGKAWRDGLDWAEESIRKDPKEKNDLDL</sequence>
<organism evidence="3 4">
    <name type="scientific">Pseudovirgaria hyperparasitica</name>
    <dbReference type="NCBI Taxonomy" id="470096"/>
    <lineage>
        <taxon>Eukaryota</taxon>
        <taxon>Fungi</taxon>
        <taxon>Dikarya</taxon>
        <taxon>Ascomycota</taxon>
        <taxon>Pezizomycotina</taxon>
        <taxon>Dothideomycetes</taxon>
        <taxon>Dothideomycetes incertae sedis</taxon>
        <taxon>Acrospermales</taxon>
        <taxon>Acrospermaceae</taxon>
        <taxon>Pseudovirgaria</taxon>
    </lineage>
</organism>
<dbReference type="GeneID" id="54482069"/>
<feature type="domain" description="Zn(2)-C6 fungal-type" evidence="2">
    <location>
        <begin position="13"/>
        <end position="45"/>
    </location>
</feature>
<dbReference type="RefSeq" id="XP_033605796.1">
    <property type="nucleotide sequence ID" value="XM_033741015.1"/>
</dbReference>
<dbReference type="GO" id="GO:0008270">
    <property type="term" value="F:zinc ion binding"/>
    <property type="evidence" value="ECO:0007669"/>
    <property type="project" value="InterPro"/>
</dbReference>
<keyword evidence="1" id="KW-0539">Nucleus</keyword>
<dbReference type="SUPFAM" id="SSF57701">
    <property type="entry name" value="Zn2/Cys6 DNA-binding domain"/>
    <property type="match status" value="1"/>
</dbReference>
<protein>
    <recommendedName>
        <fullName evidence="2">Zn(2)-C6 fungal-type domain-containing protein</fullName>
    </recommendedName>
</protein>
<evidence type="ECO:0000256" key="1">
    <source>
        <dbReference type="ARBA" id="ARBA00023242"/>
    </source>
</evidence>
<dbReference type="PANTHER" id="PTHR47784">
    <property type="entry name" value="STEROL UPTAKE CONTROL PROTEIN 2"/>
    <property type="match status" value="1"/>
</dbReference>
<dbReference type="PROSITE" id="PS50048">
    <property type="entry name" value="ZN2_CY6_FUNGAL_2"/>
    <property type="match status" value="1"/>
</dbReference>
<gene>
    <name evidence="3" type="ORF">EJ05DRAFT_35210</name>
</gene>
<dbReference type="PROSITE" id="PS00463">
    <property type="entry name" value="ZN2_CY6_FUNGAL_1"/>
    <property type="match status" value="1"/>
</dbReference>
<reference evidence="3" key="1">
    <citation type="journal article" date="2020" name="Stud. Mycol.">
        <title>101 Dothideomycetes genomes: a test case for predicting lifestyles and emergence of pathogens.</title>
        <authorList>
            <person name="Haridas S."/>
            <person name="Albert R."/>
            <person name="Binder M."/>
            <person name="Bloem J."/>
            <person name="Labutti K."/>
            <person name="Salamov A."/>
            <person name="Andreopoulos B."/>
            <person name="Baker S."/>
            <person name="Barry K."/>
            <person name="Bills G."/>
            <person name="Bluhm B."/>
            <person name="Cannon C."/>
            <person name="Castanera R."/>
            <person name="Culley D."/>
            <person name="Daum C."/>
            <person name="Ezra D."/>
            <person name="Gonzalez J."/>
            <person name="Henrissat B."/>
            <person name="Kuo A."/>
            <person name="Liang C."/>
            <person name="Lipzen A."/>
            <person name="Lutzoni F."/>
            <person name="Magnuson J."/>
            <person name="Mondo S."/>
            <person name="Nolan M."/>
            <person name="Ohm R."/>
            <person name="Pangilinan J."/>
            <person name="Park H.-J."/>
            <person name="Ramirez L."/>
            <person name="Alfaro M."/>
            <person name="Sun H."/>
            <person name="Tritt A."/>
            <person name="Yoshinaga Y."/>
            <person name="Zwiers L.-H."/>
            <person name="Turgeon B."/>
            <person name="Goodwin S."/>
            <person name="Spatafora J."/>
            <person name="Crous P."/>
            <person name="Grigoriev I."/>
        </authorList>
    </citation>
    <scope>NUCLEOTIDE SEQUENCE</scope>
    <source>
        <strain evidence="3">CBS 121739</strain>
    </source>
</reference>
<keyword evidence="4" id="KW-1185">Reference proteome</keyword>
<dbReference type="EMBL" id="ML996565">
    <property type="protein sequence ID" value="KAF2763345.1"/>
    <property type="molecule type" value="Genomic_DNA"/>
</dbReference>
<dbReference type="SMART" id="SM00066">
    <property type="entry name" value="GAL4"/>
    <property type="match status" value="1"/>
</dbReference>
<proteinExistence type="predicted"/>
<evidence type="ECO:0000313" key="4">
    <source>
        <dbReference type="Proteomes" id="UP000799437"/>
    </source>
</evidence>
<name>A0A6A6WMB4_9PEZI</name>
<dbReference type="InterPro" id="IPR036864">
    <property type="entry name" value="Zn2-C6_fun-type_DNA-bd_sf"/>
</dbReference>
<dbReference type="InterPro" id="IPR053157">
    <property type="entry name" value="Sterol_Uptake_Regulator"/>
</dbReference>
<dbReference type="GO" id="GO:0001228">
    <property type="term" value="F:DNA-binding transcription activator activity, RNA polymerase II-specific"/>
    <property type="evidence" value="ECO:0007669"/>
    <property type="project" value="TreeGrafter"/>
</dbReference>
<dbReference type="AlphaFoldDB" id="A0A6A6WMB4"/>
<dbReference type="Proteomes" id="UP000799437">
    <property type="component" value="Unassembled WGS sequence"/>
</dbReference>
<dbReference type="CDD" id="cd00067">
    <property type="entry name" value="GAL4"/>
    <property type="match status" value="1"/>
</dbReference>
<dbReference type="InterPro" id="IPR001138">
    <property type="entry name" value="Zn2Cys6_DnaBD"/>
</dbReference>
<evidence type="ECO:0000259" key="2">
    <source>
        <dbReference type="PROSITE" id="PS50048"/>
    </source>
</evidence>
<dbReference type="OrthoDB" id="4937900at2759"/>
<dbReference type="Gene3D" id="4.10.240.10">
    <property type="entry name" value="Zn(2)-C6 fungal-type DNA-binding domain"/>
    <property type="match status" value="1"/>
</dbReference>